<dbReference type="AlphaFoldDB" id="A0ABD5X135"/>
<gene>
    <name evidence="2" type="ORF">ACFQKD_16225</name>
</gene>
<comment type="caution">
    <text evidence="2">The sequence shown here is derived from an EMBL/GenBank/DDBJ whole genome shotgun (WGS) entry which is preliminary data.</text>
</comment>
<dbReference type="PANTHER" id="PTHR30619:SF1">
    <property type="entry name" value="RECOMBINATION PROTEIN 2"/>
    <property type="match status" value="1"/>
</dbReference>
<evidence type="ECO:0000313" key="2">
    <source>
        <dbReference type="EMBL" id="MFC7098853.1"/>
    </source>
</evidence>
<dbReference type="PANTHER" id="PTHR30619">
    <property type="entry name" value="DNA INTERNALIZATION/COMPETENCE PROTEIN COMEC/REC2"/>
    <property type="match status" value="1"/>
</dbReference>
<dbReference type="Pfam" id="PF00753">
    <property type="entry name" value="Lactamase_B"/>
    <property type="match status" value="1"/>
</dbReference>
<evidence type="ECO:0000313" key="3">
    <source>
        <dbReference type="Proteomes" id="UP001596388"/>
    </source>
</evidence>
<dbReference type="Proteomes" id="UP001596388">
    <property type="component" value="Unassembled WGS sequence"/>
</dbReference>
<evidence type="ECO:0000259" key="1">
    <source>
        <dbReference type="Pfam" id="PF00753"/>
    </source>
</evidence>
<dbReference type="InterPro" id="IPR052159">
    <property type="entry name" value="Competence_DNA_uptake"/>
</dbReference>
<sequence length="329" mass="36878">MPRTSSYVFDVRFWDVDHGSAAYLRVGSKDVVLDCGANTQFSPLRWLNDSYYGLNTIDYLIISHPHQDHIADLDVMKELELLSSDTLLQRPKDATELVEENLDEAYEKGMEDYIEDAEFYLNRLDEFDTTPDLFPSNPEWALDNPYTTEARTDGGIPDQGATIHNFSADDIVGNDNYEKLNNLSRLTVFNSYGFTMVSAGDILQGGINQIKEDEEAMAAISDADVLVAPHHGRDSSFDSEFVRHINPDLVIFSDKTAEHTVSGKYGNLANGAAVENEQSGETRERFVVSTNSDGRIRIQANNHSDWTASVYGRDYASEKAASKRYKNSD</sequence>
<dbReference type="RefSeq" id="WP_276239587.1">
    <property type="nucleotide sequence ID" value="NZ_CP119990.1"/>
</dbReference>
<name>A0ABD5X135_9EURY</name>
<accession>A0ABD5X135</accession>
<dbReference type="InterPro" id="IPR036866">
    <property type="entry name" value="RibonucZ/Hydroxyglut_hydro"/>
</dbReference>
<proteinExistence type="predicted"/>
<feature type="domain" description="Metallo-beta-lactamase" evidence="1">
    <location>
        <begin position="16"/>
        <end position="78"/>
    </location>
</feature>
<dbReference type="SUPFAM" id="SSF56281">
    <property type="entry name" value="Metallo-hydrolase/oxidoreductase"/>
    <property type="match status" value="1"/>
</dbReference>
<dbReference type="InterPro" id="IPR001279">
    <property type="entry name" value="Metallo-B-lactamas"/>
</dbReference>
<protein>
    <submittedName>
        <fullName evidence="2">MBL fold metallo-hydrolase</fullName>
    </submittedName>
</protein>
<organism evidence="2 3">
    <name type="scientific">Halobaculum marinum</name>
    <dbReference type="NCBI Taxonomy" id="3031996"/>
    <lineage>
        <taxon>Archaea</taxon>
        <taxon>Methanobacteriati</taxon>
        <taxon>Methanobacteriota</taxon>
        <taxon>Stenosarchaea group</taxon>
        <taxon>Halobacteria</taxon>
        <taxon>Halobacteriales</taxon>
        <taxon>Haloferacaceae</taxon>
        <taxon>Halobaculum</taxon>
    </lineage>
</organism>
<dbReference type="Gene3D" id="3.60.15.10">
    <property type="entry name" value="Ribonuclease Z/Hydroxyacylglutathione hydrolase-like"/>
    <property type="match status" value="1"/>
</dbReference>
<reference evidence="2 3" key="1">
    <citation type="journal article" date="2019" name="Int. J. Syst. Evol. Microbiol.">
        <title>The Global Catalogue of Microorganisms (GCM) 10K type strain sequencing project: providing services to taxonomists for standard genome sequencing and annotation.</title>
        <authorList>
            <consortium name="The Broad Institute Genomics Platform"/>
            <consortium name="The Broad Institute Genome Sequencing Center for Infectious Disease"/>
            <person name="Wu L."/>
            <person name="Ma J."/>
        </authorList>
    </citation>
    <scope>NUCLEOTIDE SEQUENCE [LARGE SCALE GENOMIC DNA]</scope>
    <source>
        <strain evidence="2 3">DT55</strain>
    </source>
</reference>
<dbReference type="EMBL" id="JBHTAG010000004">
    <property type="protein sequence ID" value="MFC7098853.1"/>
    <property type="molecule type" value="Genomic_DNA"/>
</dbReference>
<dbReference type="GeneID" id="79271559"/>
<keyword evidence="3" id="KW-1185">Reference proteome</keyword>